<dbReference type="InterPro" id="IPR043502">
    <property type="entry name" value="DNA/RNA_pol_sf"/>
</dbReference>
<reference evidence="2" key="1">
    <citation type="submission" date="2020-04" db="EMBL/GenBank/DDBJ databases">
        <authorList>
            <person name="Alioto T."/>
            <person name="Alioto T."/>
            <person name="Gomez Garrido J."/>
        </authorList>
    </citation>
    <scope>NUCLEOTIDE SEQUENCE</scope>
    <source>
        <strain evidence="2">A484AB</strain>
    </source>
</reference>
<evidence type="ECO:0000259" key="1">
    <source>
        <dbReference type="Pfam" id="PF00078"/>
    </source>
</evidence>
<dbReference type="InterPro" id="IPR050951">
    <property type="entry name" value="Retrovirus_Pol_polyprotein"/>
</dbReference>
<dbReference type="PANTHER" id="PTHR37984:SF7">
    <property type="entry name" value="INTEGRASE CATALYTIC DOMAIN-CONTAINING PROTEIN"/>
    <property type="match status" value="1"/>
</dbReference>
<comment type="caution">
    <text evidence="2">The sequence shown here is derived from an EMBL/GenBank/DDBJ whole genome shotgun (WGS) entry which is preliminary data.</text>
</comment>
<dbReference type="OrthoDB" id="5975741at2759"/>
<accession>A0A7D9E1B2</accession>
<dbReference type="Gene3D" id="3.30.70.270">
    <property type="match status" value="1"/>
</dbReference>
<dbReference type="CDD" id="cd01647">
    <property type="entry name" value="RT_LTR"/>
    <property type="match status" value="1"/>
</dbReference>
<proteinExistence type="predicted"/>
<protein>
    <recommendedName>
        <fullName evidence="1">Reverse transcriptase domain-containing protein</fullName>
    </recommendedName>
</protein>
<dbReference type="InterPro" id="IPR043128">
    <property type="entry name" value="Rev_trsase/Diguanyl_cyclase"/>
</dbReference>
<dbReference type="AlphaFoldDB" id="A0A7D9E1B2"/>
<dbReference type="Proteomes" id="UP001152795">
    <property type="component" value="Unassembled WGS sequence"/>
</dbReference>
<dbReference type="PANTHER" id="PTHR37984">
    <property type="entry name" value="PROTEIN CBG26694"/>
    <property type="match status" value="1"/>
</dbReference>
<dbReference type="Pfam" id="PF00078">
    <property type="entry name" value="RVT_1"/>
    <property type="match status" value="1"/>
</dbReference>
<sequence>MINIELPNNTHNTQLRAKVDTGAQANILPLRLYHPSVPPVIHPPRRVPISLKDDIKHELEEMEQLDIITKVREGEPTAWVNSLVYRRKPNGRLRICLDPKDLNAAIQRDHHVTPTLEEILPKLNGATHFSILDARSGYWNVTLDEESSYLTTFNSPFG</sequence>
<feature type="domain" description="Reverse transcriptase" evidence="1">
    <location>
        <begin position="87"/>
        <end position="156"/>
    </location>
</feature>
<dbReference type="InterPro" id="IPR000477">
    <property type="entry name" value="RT_dom"/>
</dbReference>
<dbReference type="FunFam" id="3.10.10.10:FF:000003">
    <property type="entry name" value="Retrovirus-related Pol polyprotein from transposon 297-like Protein"/>
    <property type="match status" value="1"/>
</dbReference>
<keyword evidence="3" id="KW-1185">Reference proteome</keyword>
<name>A0A7D9E1B2_PARCT</name>
<organism evidence="2 3">
    <name type="scientific">Paramuricea clavata</name>
    <name type="common">Red gorgonian</name>
    <name type="synonym">Violescent sea-whip</name>
    <dbReference type="NCBI Taxonomy" id="317549"/>
    <lineage>
        <taxon>Eukaryota</taxon>
        <taxon>Metazoa</taxon>
        <taxon>Cnidaria</taxon>
        <taxon>Anthozoa</taxon>
        <taxon>Octocorallia</taxon>
        <taxon>Malacalcyonacea</taxon>
        <taxon>Plexauridae</taxon>
        <taxon>Paramuricea</taxon>
    </lineage>
</organism>
<gene>
    <name evidence="2" type="ORF">PACLA_8A029534</name>
</gene>
<dbReference type="Gene3D" id="3.10.10.10">
    <property type="entry name" value="HIV Type 1 Reverse Transcriptase, subunit A, domain 1"/>
    <property type="match status" value="1"/>
</dbReference>
<dbReference type="EMBL" id="CACRXK020003114">
    <property type="protein sequence ID" value="CAB3997499.1"/>
    <property type="molecule type" value="Genomic_DNA"/>
</dbReference>
<evidence type="ECO:0000313" key="2">
    <source>
        <dbReference type="EMBL" id="CAB3997499.1"/>
    </source>
</evidence>
<dbReference type="SUPFAM" id="SSF56672">
    <property type="entry name" value="DNA/RNA polymerases"/>
    <property type="match status" value="1"/>
</dbReference>
<evidence type="ECO:0000313" key="3">
    <source>
        <dbReference type="Proteomes" id="UP001152795"/>
    </source>
</evidence>